<reference evidence="1 2" key="1">
    <citation type="journal article" date="2019" name="Fungal Biol. Biotechnol.">
        <title>Draft genome sequence of fastidious pathogen Ceratobasidium theobromae, which causes vascular-streak dieback in Theobroma cacao.</title>
        <authorList>
            <person name="Ali S.S."/>
            <person name="Asman A."/>
            <person name="Shao J."/>
            <person name="Firmansyah A.P."/>
            <person name="Susilo A.W."/>
            <person name="Rosmana A."/>
            <person name="McMahon P."/>
            <person name="Junaid M."/>
            <person name="Guest D."/>
            <person name="Kheng T.Y."/>
            <person name="Meinhardt L.W."/>
            <person name="Bailey B.A."/>
        </authorList>
    </citation>
    <scope>NUCLEOTIDE SEQUENCE [LARGE SCALE GENOMIC DNA]</scope>
    <source>
        <strain evidence="1 2">CT2</strain>
    </source>
</reference>
<gene>
    <name evidence="1" type="ORF">CTheo_5582</name>
</gene>
<keyword evidence="2" id="KW-1185">Reference proteome</keyword>
<proteinExistence type="predicted"/>
<dbReference type="InterPro" id="IPR011009">
    <property type="entry name" value="Kinase-like_dom_sf"/>
</dbReference>
<protein>
    <recommendedName>
        <fullName evidence="3">Protein kinase domain-containing protein</fullName>
    </recommendedName>
</protein>
<dbReference type="Gene3D" id="1.10.510.10">
    <property type="entry name" value="Transferase(Phosphotransferase) domain 1"/>
    <property type="match status" value="1"/>
</dbReference>
<dbReference type="AlphaFoldDB" id="A0A5N5QHM9"/>
<comment type="caution">
    <text evidence="1">The sequence shown here is derived from an EMBL/GenBank/DDBJ whole genome shotgun (WGS) entry which is preliminary data.</text>
</comment>
<dbReference type="SUPFAM" id="SSF56112">
    <property type="entry name" value="Protein kinase-like (PK-like)"/>
    <property type="match status" value="1"/>
</dbReference>
<accession>A0A5N5QHM9</accession>
<dbReference type="EMBL" id="SSOP01000132">
    <property type="protein sequence ID" value="KAB5590966.1"/>
    <property type="molecule type" value="Genomic_DNA"/>
</dbReference>
<organism evidence="1 2">
    <name type="scientific">Ceratobasidium theobromae</name>
    <dbReference type="NCBI Taxonomy" id="1582974"/>
    <lineage>
        <taxon>Eukaryota</taxon>
        <taxon>Fungi</taxon>
        <taxon>Dikarya</taxon>
        <taxon>Basidiomycota</taxon>
        <taxon>Agaricomycotina</taxon>
        <taxon>Agaricomycetes</taxon>
        <taxon>Cantharellales</taxon>
        <taxon>Ceratobasidiaceae</taxon>
        <taxon>Ceratobasidium</taxon>
    </lineage>
</organism>
<name>A0A5N5QHM9_9AGAM</name>
<sequence length="423" mass="48661">MSALPTSRQKRPRFQITDEEATAFAAEDGTDDDTFGLQVYETRWAAYYEYLIDTGYQLRPRFRPGWVRSWRGTNHYPEDCEDSWSRVSNNTLDAVRVSDGKQVMIKMILPSAEYPVGDDQSEVKILQYLSSPELRSDTRNHAVPYLDSFPIPGVSGGIFLVTPLLVPWNKPLLTTVNEAVDFMRQIFEVREVVLSKSGLLINQQGLAFLHEHRVAHRSVVQPSFIPPKPTRSFRDCTPPNIMMNWSPLIDEPFHPVRNECSLDGEYYIRVGIRTETPIRYYFIDFDLATYFKPGVRHPRVTGQAGRERSVPELNSLKRYNPYKVDIFMIGAFLERDLVEKFPDLAFLRPLIHRMMSPRPRNRPTAAKVVRMFQKIIQKRPTQNLNKCLTPSPPPGVLDSALVALRNVLGQGFLMVLGLFRRML</sequence>
<evidence type="ECO:0000313" key="2">
    <source>
        <dbReference type="Proteomes" id="UP000383932"/>
    </source>
</evidence>
<dbReference type="Proteomes" id="UP000383932">
    <property type="component" value="Unassembled WGS sequence"/>
</dbReference>
<dbReference type="OrthoDB" id="5987198at2759"/>
<evidence type="ECO:0008006" key="3">
    <source>
        <dbReference type="Google" id="ProtNLM"/>
    </source>
</evidence>
<evidence type="ECO:0000313" key="1">
    <source>
        <dbReference type="EMBL" id="KAB5590966.1"/>
    </source>
</evidence>